<sequence length="115" mass="13127">MNTHKPHVIEPVTTFELLSQDTNDRISKFIDSQNIVVDKSTEKNIVVDNAENLEKDCENIVVDNAENLEKDCENIVVDNAENMEKNCEGLQNKNSISDDKNKDENLGGMMLHYCW</sequence>
<proteinExistence type="predicted"/>
<protein>
    <submittedName>
        <fullName evidence="1">Uncharacterized protein</fullName>
    </submittedName>
</protein>
<dbReference type="EMBL" id="BAABME010000213">
    <property type="protein sequence ID" value="GAA0140749.1"/>
    <property type="molecule type" value="Genomic_DNA"/>
</dbReference>
<dbReference type="AlphaFoldDB" id="A0AAV3NNH7"/>
<accession>A0AAV3NNH7</accession>
<gene>
    <name evidence="1" type="ORF">LIER_02043</name>
</gene>
<evidence type="ECO:0000313" key="2">
    <source>
        <dbReference type="Proteomes" id="UP001454036"/>
    </source>
</evidence>
<evidence type="ECO:0000313" key="1">
    <source>
        <dbReference type="EMBL" id="GAA0140749.1"/>
    </source>
</evidence>
<keyword evidence="2" id="KW-1185">Reference proteome</keyword>
<dbReference type="Proteomes" id="UP001454036">
    <property type="component" value="Unassembled WGS sequence"/>
</dbReference>
<comment type="caution">
    <text evidence="1">The sequence shown here is derived from an EMBL/GenBank/DDBJ whole genome shotgun (WGS) entry which is preliminary data.</text>
</comment>
<reference evidence="1 2" key="1">
    <citation type="submission" date="2024-01" db="EMBL/GenBank/DDBJ databases">
        <title>The complete chloroplast genome sequence of Lithospermum erythrorhizon: insights into the phylogenetic relationship among Boraginaceae species and the maternal lineages of purple gromwells.</title>
        <authorList>
            <person name="Okada T."/>
            <person name="Watanabe K."/>
        </authorList>
    </citation>
    <scope>NUCLEOTIDE SEQUENCE [LARGE SCALE GENOMIC DNA]</scope>
</reference>
<organism evidence="1 2">
    <name type="scientific">Lithospermum erythrorhizon</name>
    <name type="common">Purple gromwell</name>
    <name type="synonym">Lithospermum officinale var. erythrorhizon</name>
    <dbReference type="NCBI Taxonomy" id="34254"/>
    <lineage>
        <taxon>Eukaryota</taxon>
        <taxon>Viridiplantae</taxon>
        <taxon>Streptophyta</taxon>
        <taxon>Embryophyta</taxon>
        <taxon>Tracheophyta</taxon>
        <taxon>Spermatophyta</taxon>
        <taxon>Magnoliopsida</taxon>
        <taxon>eudicotyledons</taxon>
        <taxon>Gunneridae</taxon>
        <taxon>Pentapetalae</taxon>
        <taxon>asterids</taxon>
        <taxon>lamiids</taxon>
        <taxon>Boraginales</taxon>
        <taxon>Boraginaceae</taxon>
        <taxon>Boraginoideae</taxon>
        <taxon>Lithospermeae</taxon>
        <taxon>Lithospermum</taxon>
    </lineage>
</organism>
<name>A0AAV3NNH7_LITER</name>